<dbReference type="EMBL" id="LNRQ01000001">
    <property type="protein sequence ID" value="KZN09171.1"/>
    <property type="molecule type" value="Genomic_DNA"/>
</dbReference>
<dbReference type="AlphaFoldDB" id="A0A166GNS5"/>
<gene>
    <name evidence="1" type="ORF">DCAR_001827</name>
</gene>
<sequence length="65" mass="7655">MQQSQPKAKNQNLEILKLGFLKLVIFKEQRYNLYTALEGVSNYLTKILIWTAKRGFKVVLRQVSR</sequence>
<reference evidence="1" key="1">
    <citation type="journal article" date="2016" name="Nat. Genet.">
        <title>A high-quality carrot genome assembly provides new insights into carotenoid accumulation and asterid genome evolution.</title>
        <authorList>
            <person name="Iorizzo M."/>
            <person name="Ellison S."/>
            <person name="Senalik D."/>
            <person name="Zeng P."/>
            <person name="Satapoomin P."/>
            <person name="Huang J."/>
            <person name="Bowman M."/>
            <person name="Iovene M."/>
            <person name="Sanseverino W."/>
            <person name="Cavagnaro P."/>
            <person name="Yildiz M."/>
            <person name="Macko-Podgorni A."/>
            <person name="Moranska E."/>
            <person name="Grzebelus E."/>
            <person name="Grzebelus D."/>
            <person name="Ashrafi H."/>
            <person name="Zheng Z."/>
            <person name="Cheng S."/>
            <person name="Spooner D."/>
            <person name="Van Deynze A."/>
            <person name="Simon P."/>
        </authorList>
    </citation>
    <scope>NUCLEOTIDE SEQUENCE [LARGE SCALE GENOMIC DNA]</scope>
    <source>
        <tissue evidence="1">Leaf</tissue>
    </source>
</reference>
<evidence type="ECO:0000313" key="1">
    <source>
        <dbReference type="EMBL" id="KZN09171.1"/>
    </source>
</evidence>
<name>A0A166GNS5_DAUCS</name>
<accession>A0A166GNS5</accession>
<dbReference type="Gramene" id="KZN09171">
    <property type="protein sequence ID" value="KZN09171"/>
    <property type="gene ID" value="DCAR_001827"/>
</dbReference>
<organism evidence="1">
    <name type="scientific">Daucus carota subsp. sativus</name>
    <name type="common">Carrot</name>
    <dbReference type="NCBI Taxonomy" id="79200"/>
    <lineage>
        <taxon>Eukaryota</taxon>
        <taxon>Viridiplantae</taxon>
        <taxon>Streptophyta</taxon>
        <taxon>Embryophyta</taxon>
        <taxon>Tracheophyta</taxon>
        <taxon>Spermatophyta</taxon>
        <taxon>Magnoliopsida</taxon>
        <taxon>eudicotyledons</taxon>
        <taxon>Gunneridae</taxon>
        <taxon>Pentapetalae</taxon>
        <taxon>asterids</taxon>
        <taxon>campanulids</taxon>
        <taxon>Apiales</taxon>
        <taxon>Apiaceae</taxon>
        <taxon>Apioideae</taxon>
        <taxon>Scandiceae</taxon>
        <taxon>Daucinae</taxon>
        <taxon>Daucus</taxon>
        <taxon>Daucus sect. Daucus</taxon>
    </lineage>
</organism>
<comment type="caution">
    <text evidence="1">The sequence shown here is derived from an EMBL/GenBank/DDBJ whole genome shotgun (WGS) entry which is preliminary data.</text>
</comment>
<protein>
    <submittedName>
        <fullName evidence="1">Uncharacterized protein</fullName>
    </submittedName>
</protein>
<proteinExistence type="predicted"/>